<name>A0AA40KE11_9HYME</name>
<evidence type="ECO:0000256" key="1">
    <source>
        <dbReference type="SAM" id="MobiDB-lite"/>
    </source>
</evidence>
<dbReference type="Proteomes" id="UP001177670">
    <property type="component" value="Unassembled WGS sequence"/>
</dbReference>
<sequence>MNGSTMGFAGFLDIIAGQLGGGLHGVSVLDGHVVGNSPPSGRRSTKSRSLPRGGKLTLSYPPFLARPRDTTEFTSEPCLSV</sequence>
<protein>
    <submittedName>
        <fullName evidence="2">Uncharacterized protein</fullName>
    </submittedName>
</protein>
<organism evidence="2 3">
    <name type="scientific">Melipona bicolor</name>
    <dbReference type="NCBI Taxonomy" id="60889"/>
    <lineage>
        <taxon>Eukaryota</taxon>
        <taxon>Metazoa</taxon>
        <taxon>Ecdysozoa</taxon>
        <taxon>Arthropoda</taxon>
        <taxon>Hexapoda</taxon>
        <taxon>Insecta</taxon>
        <taxon>Pterygota</taxon>
        <taxon>Neoptera</taxon>
        <taxon>Endopterygota</taxon>
        <taxon>Hymenoptera</taxon>
        <taxon>Apocrita</taxon>
        <taxon>Aculeata</taxon>
        <taxon>Apoidea</taxon>
        <taxon>Anthophila</taxon>
        <taxon>Apidae</taxon>
        <taxon>Melipona</taxon>
    </lineage>
</organism>
<dbReference type="EMBL" id="JAHYIQ010000066">
    <property type="protein sequence ID" value="KAK1116649.1"/>
    <property type="molecule type" value="Genomic_DNA"/>
</dbReference>
<proteinExistence type="predicted"/>
<evidence type="ECO:0000313" key="3">
    <source>
        <dbReference type="Proteomes" id="UP001177670"/>
    </source>
</evidence>
<accession>A0AA40KE11</accession>
<reference evidence="2" key="1">
    <citation type="submission" date="2021-10" db="EMBL/GenBank/DDBJ databases">
        <title>Melipona bicolor Genome sequencing and assembly.</title>
        <authorList>
            <person name="Araujo N.S."/>
            <person name="Arias M.C."/>
        </authorList>
    </citation>
    <scope>NUCLEOTIDE SEQUENCE</scope>
    <source>
        <strain evidence="2">USP_2M_L1-L4_2017</strain>
        <tissue evidence="2">Whole body</tissue>
    </source>
</reference>
<comment type="caution">
    <text evidence="2">The sequence shown here is derived from an EMBL/GenBank/DDBJ whole genome shotgun (WGS) entry which is preliminary data.</text>
</comment>
<keyword evidence="3" id="KW-1185">Reference proteome</keyword>
<dbReference type="AlphaFoldDB" id="A0AA40KE11"/>
<gene>
    <name evidence="2" type="ORF">K0M31_018191</name>
</gene>
<feature type="region of interest" description="Disordered" evidence="1">
    <location>
        <begin position="31"/>
        <end position="61"/>
    </location>
</feature>
<evidence type="ECO:0000313" key="2">
    <source>
        <dbReference type="EMBL" id="KAK1116649.1"/>
    </source>
</evidence>